<feature type="compositionally biased region" description="Acidic residues" evidence="1">
    <location>
        <begin position="82"/>
        <end position="142"/>
    </location>
</feature>
<organism evidence="3 4">
    <name type="scientific">Globodera pallida</name>
    <name type="common">Potato cyst nematode worm</name>
    <name type="synonym">Heterodera pallida</name>
    <dbReference type="NCBI Taxonomy" id="36090"/>
    <lineage>
        <taxon>Eukaryota</taxon>
        <taxon>Metazoa</taxon>
        <taxon>Ecdysozoa</taxon>
        <taxon>Nematoda</taxon>
        <taxon>Chromadorea</taxon>
        <taxon>Rhabditida</taxon>
        <taxon>Tylenchina</taxon>
        <taxon>Tylenchomorpha</taxon>
        <taxon>Tylenchoidea</taxon>
        <taxon>Heteroderidae</taxon>
        <taxon>Heteroderinae</taxon>
        <taxon>Globodera</taxon>
    </lineage>
</organism>
<feature type="compositionally biased region" description="Acidic residues" evidence="1">
    <location>
        <begin position="47"/>
        <end position="75"/>
    </location>
</feature>
<reference evidence="4" key="3">
    <citation type="submission" date="2016-06" db="UniProtKB">
        <authorList>
            <consortium name="WormBaseParasite"/>
        </authorList>
    </citation>
    <scope>IDENTIFICATION</scope>
</reference>
<dbReference type="SMART" id="SM00254">
    <property type="entry name" value="ShKT"/>
    <property type="match status" value="3"/>
</dbReference>
<reference evidence="3" key="2">
    <citation type="submission" date="2014-05" db="EMBL/GenBank/DDBJ databases">
        <title>The genome and life-stage specific transcriptomes of Globodera pallida elucidate key aspects of plant parasitism by a cyst nematode.</title>
        <authorList>
            <person name="Cotton J.A."/>
            <person name="Lilley C.J."/>
            <person name="Jones L.M."/>
            <person name="Kikuchi T."/>
            <person name="Reid A.J."/>
            <person name="Thorpe P."/>
            <person name="Tsai I.J."/>
            <person name="Beasley H."/>
            <person name="Blok V."/>
            <person name="Cock P.J.A."/>
            <person name="Van den Akker S.E."/>
            <person name="Holroyd N."/>
            <person name="Hunt M."/>
            <person name="Mantelin S."/>
            <person name="Naghra H."/>
            <person name="Pain A."/>
            <person name="Palomares-Rius J.E."/>
            <person name="Zarowiecki M."/>
            <person name="Berriman M."/>
            <person name="Jones J.T."/>
            <person name="Urwin P.E."/>
        </authorList>
    </citation>
    <scope>NUCLEOTIDE SEQUENCE [LARGE SCALE GENOMIC DNA]</scope>
    <source>
        <strain evidence="3">Lindley</strain>
    </source>
</reference>
<evidence type="ECO:0000313" key="4">
    <source>
        <dbReference type="WBParaSite" id="GPLIN_001381900"/>
    </source>
</evidence>
<feature type="domain" description="ShKT" evidence="2">
    <location>
        <begin position="343"/>
        <end position="378"/>
    </location>
</feature>
<evidence type="ECO:0000313" key="3">
    <source>
        <dbReference type="Proteomes" id="UP000050741"/>
    </source>
</evidence>
<protein>
    <submittedName>
        <fullName evidence="4">ShKT domain-containing protein</fullName>
    </submittedName>
</protein>
<feature type="region of interest" description="Disordered" evidence="1">
    <location>
        <begin position="43"/>
        <end position="226"/>
    </location>
</feature>
<dbReference type="InterPro" id="IPR003582">
    <property type="entry name" value="ShKT_dom"/>
</dbReference>
<dbReference type="WBParaSite" id="GPLIN_001381900">
    <property type="protein sequence ID" value="GPLIN_001381900"/>
    <property type="gene ID" value="GPLIN_001381900"/>
</dbReference>
<dbReference type="Pfam" id="PF01549">
    <property type="entry name" value="ShK"/>
    <property type="match status" value="2"/>
</dbReference>
<keyword evidence="3" id="KW-1185">Reference proteome</keyword>
<feature type="domain" description="ShKT" evidence="2">
    <location>
        <begin position="303"/>
        <end position="340"/>
    </location>
</feature>
<evidence type="ECO:0000259" key="2">
    <source>
        <dbReference type="SMART" id="SM00254"/>
    </source>
</evidence>
<accession>A0A183CLR3</accession>
<feature type="compositionally biased region" description="Acidic residues" evidence="1">
    <location>
        <begin position="206"/>
        <end position="219"/>
    </location>
</feature>
<evidence type="ECO:0000256" key="1">
    <source>
        <dbReference type="SAM" id="MobiDB-lite"/>
    </source>
</evidence>
<feature type="region of interest" description="Disordered" evidence="1">
    <location>
        <begin position="441"/>
        <end position="481"/>
    </location>
</feature>
<dbReference type="AlphaFoldDB" id="A0A183CLR3"/>
<proteinExistence type="predicted"/>
<feature type="domain" description="ShKT" evidence="2">
    <location>
        <begin position="380"/>
        <end position="425"/>
    </location>
</feature>
<name>A0A183CLR3_GLOPA</name>
<feature type="compositionally biased region" description="Acidic residues" evidence="1">
    <location>
        <begin position="172"/>
        <end position="188"/>
    </location>
</feature>
<dbReference type="Proteomes" id="UP000050741">
    <property type="component" value="Unassembled WGS sequence"/>
</dbReference>
<feature type="compositionally biased region" description="Acidic residues" evidence="1">
    <location>
        <begin position="450"/>
        <end position="465"/>
    </location>
</feature>
<reference evidence="3" key="1">
    <citation type="submission" date="2013-12" db="EMBL/GenBank/DDBJ databases">
        <authorList>
            <person name="Aslett M."/>
        </authorList>
    </citation>
    <scope>NUCLEOTIDE SEQUENCE [LARGE SCALE GENOMIC DNA]</scope>
    <source>
        <strain evidence="3">Lindley</strain>
    </source>
</reference>
<sequence>MEGDQIPPKLLIPKMLVTKSKWLLILSLTLALLADFHRFSTVQAQDDQADETDPGGNNDDEAADNGTDNADDQQDDTTNNDGENDQTDQATGDDAEETDQDQATGDDDGGTDQATGDDAEETDQDQATDDNDERDDDDQQDEADQKGKNKNPKKGKNGQNTQKHNKNNRNTDDEEEGNEDEEEGDQQEEEGREHNNNGKKRKTEDEYYEDEDDENYDEENGGRGTENATKLELLRCQDKSGSFLPIATVCQDRESKEFCDRVFPLRDTNSHGRPRNCDLPGMKEVAYRCAHHCKVCCEMKEHGCGDDPRYQINCAAQKDLCKNMTAMMTTACASTCGLCALGACVDTEDGCIGLRHMCDQKEFEDDMQKCARTCGFCTPKCADLTKDCLIADESSCNPPPPDHPEVNPYYEEMAKVCRQRCNLCGTAMPLNKRIAKKVADRANHLHNEADGDLTEEEEEEEEEEKEKEKEERRERKRRRKS</sequence>